<evidence type="ECO:0000313" key="1">
    <source>
        <dbReference type="EMBL" id="CDQ73145.1"/>
    </source>
</evidence>
<dbReference type="PaxDb" id="8022-A0A060X8H8"/>
<sequence>MTQELAKKRGVLVFQNEASYSGGRRQALTEHDEDWRTFLGNPLTAASKAMMHINGDEDSANALLYNYYKVPHICLLLHTVEVGSLHTLKLDSLKLVFQSHHKFLVNKLYFWTSTLCITQVIFLTFFYRQIISLIIYCITIPVGQKFTYTKLTVPLNSLENSRK</sequence>
<protein>
    <submittedName>
        <fullName evidence="1">Uncharacterized protein</fullName>
    </submittedName>
</protein>
<dbReference type="Proteomes" id="UP000193380">
    <property type="component" value="Unassembled WGS sequence"/>
</dbReference>
<reference evidence="1" key="1">
    <citation type="journal article" date="2014" name="Nat. Commun.">
        <title>The rainbow trout genome provides novel insights into evolution after whole-genome duplication in vertebrates.</title>
        <authorList>
            <person name="Berthelot C."/>
            <person name="Brunet F."/>
            <person name="Chalopin D."/>
            <person name="Juanchich A."/>
            <person name="Bernard M."/>
            <person name="Noel B."/>
            <person name="Bento P."/>
            <person name="Da Silva C."/>
            <person name="Labadie K."/>
            <person name="Alberti A."/>
            <person name="Aury J.M."/>
            <person name="Louis A."/>
            <person name="Dehais P."/>
            <person name="Bardou P."/>
            <person name="Montfort J."/>
            <person name="Klopp C."/>
            <person name="Cabau C."/>
            <person name="Gaspin C."/>
            <person name="Thorgaard G.H."/>
            <person name="Boussaha M."/>
            <person name="Quillet E."/>
            <person name="Guyomard R."/>
            <person name="Galiana D."/>
            <person name="Bobe J."/>
            <person name="Volff J.N."/>
            <person name="Genet C."/>
            <person name="Wincker P."/>
            <person name="Jaillon O."/>
            <person name="Roest Crollius H."/>
            <person name="Guiguen Y."/>
        </authorList>
    </citation>
    <scope>NUCLEOTIDE SEQUENCE [LARGE SCALE GENOMIC DNA]</scope>
</reference>
<dbReference type="EMBL" id="FR904882">
    <property type="protein sequence ID" value="CDQ73145.1"/>
    <property type="molecule type" value="Genomic_DNA"/>
</dbReference>
<gene>
    <name evidence="1" type="ORF">GSONMT00044026001</name>
</gene>
<accession>A0A060X8H8</accession>
<evidence type="ECO:0000313" key="2">
    <source>
        <dbReference type="Proteomes" id="UP000193380"/>
    </source>
</evidence>
<organism evidence="1 2">
    <name type="scientific">Oncorhynchus mykiss</name>
    <name type="common">Rainbow trout</name>
    <name type="synonym">Salmo gairdneri</name>
    <dbReference type="NCBI Taxonomy" id="8022"/>
    <lineage>
        <taxon>Eukaryota</taxon>
        <taxon>Metazoa</taxon>
        <taxon>Chordata</taxon>
        <taxon>Craniata</taxon>
        <taxon>Vertebrata</taxon>
        <taxon>Euteleostomi</taxon>
        <taxon>Actinopterygii</taxon>
        <taxon>Neopterygii</taxon>
        <taxon>Teleostei</taxon>
        <taxon>Protacanthopterygii</taxon>
        <taxon>Salmoniformes</taxon>
        <taxon>Salmonidae</taxon>
        <taxon>Salmoninae</taxon>
        <taxon>Oncorhynchus</taxon>
    </lineage>
</organism>
<dbReference type="STRING" id="8022.A0A060X8H8"/>
<name>A0A060X8H8_ONCMY</name>
<reference evidence="1" key="2">
    <citation type="submission" date="2014-03" db="EMBL/GenBank/DDBJ databases">
        <authorList>
            <person name="Genoscope - CEA"/>
        </authorList>
    </citation>
    <scope>NUCLEOTIDE SEQUENCE</scope>
</reference>
<proteinExistence type="predicted"/>
<dbReference type="AlphaFoldDB" id="A0A060X8H8"/>